<name>A0A8C5FSM8_GADMO</name>
<evidence type="ECO:0000313" key="7">
    <source>
        <dbReference type="Ensembl" id="ENSGMOP00000058545.1"/>
    </source>
</evidence>
<evidence type="ECO:0000256" key="1">
    <source>
        <dbReference type="ARBA" id="ARBA00004498"/>
    </source>
</evidence>
<dbReference type="OMA" id="PQGECRC"/>
<dbReference type="SMART" id="SM00110">
    <property type="entry name" value="C1Q"/>
    <property type="match status" value="1"/>
</dbReference>
<evidence type="ECO:0000256" key="4">
    <source>
        <dbReference type="ARBA" id="ARBA00023119"/>
    </source>
</evidence>
<dbReference type="PROSITE" id="PS50871">
    <property type="entry name" value="C1Q"/>
    <property type="match status" value="1"/>
</dbReference>
<comment type="subcellular location">
    <subcellularLocation>
        <location evidence="1">Secreted</location>
        <location evidence="1">Extracellular space</location>
        <location evidence="1">Extracellular matrix</location>
    </subcellularLocation>
</comment>
<reference evidence="7" key="2">
    <citation type="submission" date="2025-09" db="UniProtKB">
        <authorList>
            <consortium name="Ensembl"/>
        </authorList>
    </citation>
    <scope>IDENTIFICATION</scope>
</reference>
<dbReference type="Gene3D" id="2.60.120.40">
    <property type="match status" value="1"/>
</dbReference>
<dbReference type="PANTHER" id="PTHR15427">
    <property type="entry name" value="EMILIN ELASTIN MICROFIBRIL INTERFACE-LOCATED PROTEIN ELASTIN MICROFIBRIL INTERFACER"/>
    <property type="match status" value="1"/>
</dbReference>
<feature type="domain" description="C1q" evidence="6">
    <location>
        <begin position="96"/>
        <end position="229"/>
    </location>
</feature>
<dbReference type="InterPro" id="IPR050392">
    <property type="entry name" value="Collagen/C1q_domain"/>
</dbReference>
<dbReference type="PANTHER" id="PTHR15427:SF52">
    <property type="entry name" value="C1Q DOMAIN-CONTAINING PROTEIN"/>
    <property type="match status" value="1"/>
</dbReference>
<feature type="region of interest" description="Disordered" evidence="5">
    <location>
        <begin position="1"/>
        <end position="88"/>
    </location>
</feature>
<dbReference type="PRINTS" id="PR00007">
    <property type="entry name" value="COMPLEMNTC1Q"/>
</dbReference>
<sequence>GRPVLTLVLWGDGGPKGDQGDLGPQGAPGEPGRRGEAGPQGDCSCDDGAVGPPGESGQKGEGGADGPSGSRGGTGEPGAKGELGEMGVRGVPGPCMPAIQSSFAMGLAASFPPPDAPVAFTRVLDNRQGHYDPLGGIYTAPVNGTYVFSYALTVYSRILKVGLFHNYVPQVKTTHPALLGTASHQLVLNLVQGDGVWLQVRDQMTNGMYASSETSSTFSGYLLHPDTCYMPELSYRDTLVYVLL</sequence>
<dbReference type="Ensembl" id="ENSGMOT00000072042.1">
    <property type="protein sequence ID" value="ENSGMOP00000058545.1"/>
    <property type="gene ID" value="ENSGMOG00000029282.1"/>
</dbReference>
<dbReference type="InterPro" id="IPR008983">
    <property type="entry name" value="Tumour_necrosis_fac-like_dom"/>
</dbReference>
<evidence type="ECO:0000256" key="3">
    <source>
        <dbReference type="ARBA" id="ARBA00022530"/>
    </source>
</evidence>
<reference evidence="7" key="1">
    <citation type="submission" date="2025-08" db="UniProtKB">
        <authorList>
            <consortium name="Ensembl"/>
        </authorList>
    </citation>
    <scope>IDENTIFICATION</scope>
</reference>
<dbReference type="Proteomes" id="UP000694546">
    <property type="component" value="Chromosome 16"/>
</dbReference>
<evidence type="ECO:0000313" key="8">
    <source>
        <dbReference type="Proteomes" id="UP000694546"/>
    </source>
</evidence>
<proteinExistence type="predicted"/>
<keyword evidence="2" id="KW-0964">Secreted</keyword>
<accession>A0A8C5FSM8</accession>
<dbReference type="AlphaFoldDB" id="A0A8C5FSM8"/>
<dbReference type="SUPFAM" id="SSF49842">
    <property type="entry name" value="TNF-like"/>
    <property type="match status" value="1"/>
</dbReference>
<keyword evidence="3" id="KW-0272">Extracellular matrix</keyword>
<evidence type="ECO:0000256" key="5">
    <source>
        <dbReference type="SAM" id="MobiDB-lite"/>
    </source>
</evidence>
<keyword evidence="8" id="KW-1185">Reference proteome</keyword>
<evidence type="ECO:0000256" key="2">
    <source>
        <dbReference type="ARBA" id="ARBA00022525"/>
    </source>
</evidence>
<organism evidence="7 8">
    <name type="scientific">Gadus morhua</name>
    <name type="common">Atlantic cod</name>
    <dbReference type="NCBI Taxonomy" id="8049"/>
    <lineage>
        <taxon>Eukaryota</taxon>
        <taxon>Metazoa</taxon>
        <taxon>Chordata</taxon>
        <taxon>Craniata</taxon>
        <taxon>Vertebrata</taxon>
        <taxon>Euteleostomi</taxon>
        <taxon>Actinopterygii</taxon>
        <taxon>Neopterygii</taxon>
        <taxon>Teleostei</taxon>
        <taxon>Neoteleostei</taxon>
        <taxon>Acanthomorphata</taxon>
        <taxon>Zeiogadaria</taxon>
        <taxon>Gadariae</taxon>
        <taxon>Gadiformes</taxon>
        <taxon>Gadoidei</taxon>
        <taxon>Gadidae</taxon>
        <taxon>Gadus</taxon>
    </lineage>
</organism>
<dbReference type="Pfam" id="PF00386">
    <property type="entry name" value="C1q"/>
    <property type="match status" value="1"/>
</dbReference>
<protein>
    <recommendedName>
        <fullName evidence="6">C1q domain-containing protein</fullName>
    </recommendedName>
</protein>
<evidence type="ECO:0000259" key="6">
    <source>
        <dbReference type="PROSITE" id="PS50871"/>
    </source>
</evidence>
<dbReference type="GeneTree" id="ENSGT00940000155435"/>
<dbReference type="InterPro" id="IPR001073">
    <property type="entry name" value="C1q_dom"/>
</dbReference>
<feature type="compositionally biased region" description="Gly residues" evidence="5">
    <location>
        <begin position="57"/>
        <end position="78"/>
    </location>
</feature>
<keyword evidence="4" id="KW-0176">Collagen</keyword>